<sequence>MSNSPFKPTETVQAAGLENKGDGAVPTLPRWVQIPVGLLLALFTLLCLLGSIVGLFTRNPQAPLLVPLVSLVMIIASLWLLLCCARMIFNWRPQQGLIGPGILRLCAWCFLLLPLGSLFTGYLEAYPVRTLIQTVVYVSIFFSLRSLAASRERRTPQPPIESVPTASN</sequence>
<protein>
    <submittedName>
        <fullName evidence="2">Uncharacterized protein</fullName>
    </submittedName>
</protein>
<dbReference type="EMBL" id="JBHSBU010000001">
    <property type="protein sequence ID" value="MFC4158537.1"/>
    <property type="molecule type" value="Genomic_DNA"/>
</dbReference>
<keyword evidence="1" id="KW-0812">Transmembrane</keyword>
<evidence type="ECO:0000313" key="2">
    <source>
        <dbReference type="EMBL" id="MFC4158537.1"/>
    </source>
</evidence>
<dbReference type="Proteomes" id="UP001595791">
    <property type="component" value="Unassembled WGS sequence"/>
</dbReference>
<name>A0ABV8MK69_9NEIS</name>
<gene>
    <name evidence="2" type="ORF">ACFOW7_04085</name>
</gene>
<proteinExistence type="predicted"/>
<feature type="transmembrane region" description="Helical" evidence="1">
    <location>
        <begin position="36"/>
        <end position="56"/>
    </location>
</feature>
<feature type="transmembrane region" description="Helical" evidence="1">
    <location>
        <begin position="126"/>
        <end position="144"/>
    </location>
</feature>
<evidence type="ECO:0000313" key="3">
    <source>
        <dbReference type="Proteomes" id="UP001595791"/>
    </source>
</evidence>
<dbReference type="RefSeq" id="WP_378161316.1">
    <property type="nucleotide sequence ID" value="NZ_JBHSBU010000001.1"/>
</dbReference>
<keyword evidence="1" id="KW-0472">Membrane</keyword>
<accession>A0ABV8MK69</accession>
<reference evidence="3" key="1">
    <citation type="journal article" date="2019" name="Int. J. Syst. Evol. Microbiol.">
        <title>The Global Catalogue of Microorganisms (GCM) 10K type strain sequencing project: providing services to taxonomists for standard genome sequencing and annotation.</title>
        <authorList>
            <consortium name="The Broad Institute Genomics Platform"/>
            <consortium name="The Broad Institute Genome Sequencing Center for Infectious Disease"/>
            <person name="Wu L."/>
            <person name="Ma J."/>
        </authorList>
    </citation>
    <scope>NUCLEOTIDE SEQUENCE [LARGE SCALE GENOMIC DNA]</scope>
    <source>
        <strain evidence="3">LMG 29894</strain>
    </source>
</reference>
<evidence type="ECO:0000256" key="1">
    <source>
        <dbReference type="SAM" id="Phobius"/>
    </source>
</evidence>
<keyword evidence="1" id="KW-1133">Transmembrane helix</keyword>
<feature type="transmembrane region" description="Helical" evidence="1">
    <location>
        <begin position="68"/>
        <end position="89"/>
    </location>
</feature>
<keyword evidence="3" id="KW-1185">Reference proteome</keyword>
<comment type="caution">
    <text evidence="2">The sequence shown here is derived from an EMBL/GenBank/DDBJ whole genome shotgun (WGS) entry which is preliminary data.</text>
</comment>
<organism evidence="2 3">
    <name type="scientific">Chitinimonas lacunae</name>
    <dbReference type="NCBI Taxonomy" id="1963018"/>
    <lineage>
        <taxon>Bacteria</taxon>
        <taxon>Pseudomonadati</taxon>
        <taxon>Pseudomonadota</taxon>
        <taxon>Betaproteobacteria</taxon>
        <taxon>Neisseriales</taxon>
        <taxon>Chitinibacteraceae</taxon>
        <taxon>Chitinimonas</taxon>
    </lineage>
</organism>
<feature type="transmembrane region" description="Helical" evidence="1">
    <location>
        <begin position="101"/>
        <end position="120"/>
    </location>
</feature>